<dbReference type="InterPro" id="IPR020449">
    <property type="entry name" value="Tscrpt_reg_AraC-type_HTH"/>
</dbReference>
<dbReference type="Gene3D" id="1.10.10.60">
    <property type="entry name" value="Homeodomain-like"/>
    <property type="match status" value="1"/>
</dbReference>
<dbReference type="GO" id="GO:0043565">
    <property type="term" value="F:sequence-specific DNA binding"/>
    <property type="evidence" value="ECO:0007669"/>
    <property type="project" value="InterPro"/>
</dbReference>
<evidence type="ECO:0000256" key="2">
    <source>
        <dbReference type="ARBA" id="ARBA00023125"/>
    </source>
</evidence>
<feature type="domain" description="HTH araC/xylS-type" evidence="5">
    <location>
        <begin position="205"/>
        <end position="303"/>
    </location>
</feature>
<dbReference type="SUPFAM" id="SSF46689">
    <property type="entry name" value="Homeodomain-like"/>
    <property type="match status" value="1"/>
</dbReference>
<dbReference type="EMBL" id="QGDT01000017">
    <property type="protein sequence ID" value="PWJ54469.1"/>
    <property type="molecule type" value="Genomic_DNA"/>
</dbReference>
<dbReference type="PANTHER" id="PTHR43280:SF32">
    <property type="entry name" value="TRANSCRIPTIONAL REGULATORY PROTEIN"/>
    <property type="match status" value="1"/>
</dbReference>
<dbReference type="PANTHER" id="PTHR43280">
    <property type="entry name" value="ARAC-FAMILY TRANSCRIPTIONAL REGULATOR"/>
    <property type="match status" value="1"/>
</dbReference>
<feature type="compositionally biased region" description="Basic and acidic residues" evidence="4">
    <location>
        <begin position="311"/>
        <end position="321"/>
    </location>
</feature>
<keyword evidence="7" id="KW-1185">Reference proteome</keyword>
<evidence type="ECO:0000313" key="6">
    <source>
        <dbReference type="EMBL" id="PWJ54469.1"/>
    </source>
</evidence>
<reference evidence="6 7" key="1">
    <citation type="submission" date="2018-03" db="EMBL/GenBank/DDBJ databases">
        <title>Genomic Encyclopedia of Archaeal and Bacterial Type Strains, Phase II (KMG-II): from individual species to whole genera.</title>
        <authorList>
            <person name="Goeker M."/>
        </authorList>
    </citation>
    <scope>NUCLEOTIDE SEQUENCE [LARGE SCALE GENOMIC DNA]</scope>
    <source>
        <strain evidence="6 7">DSM 100346</strain>
    </source>
</reference>
<dbReference type="PROSITE" id="PS01124">
    <property type="entry name" value="HTH_ARAC_FAMILY_2"/>
    <property type="match status" value="1"/>
</dbReference>
<protein>
    <submittedName>
        <fullName evidence="6">AraC-like DNA-binding protein</fullName>
    </submittedName>
</protein>
<evidence type="ECO:0000256" key="3">
    <source>
        <dbReference type="ARBA" id="ARBA00023163"/>
    </source>
</evidence>
<accession>A0A316AAP1</accession>
<dbReference type="SMART" id="SM00342">
    <property type="entry name" value="HTH_ARAC"/>
    <property type="match status" value="1"/>
</dbReference>
<keyword evidence="1" id="KW-0805">Transcription regulation</keyword>
<name>A0A316AAP1_9BACT</name>
<dbReference type="PRINTS" id="PR00032">
    <property type="entry name" value="HTHARAC"/>
</dbReference>
<evidence type="ECO:0000256" key="4">
    <source>
        <dbReference type="SAM" id="MobiDB-lite"/>
    </source>
</evidence>
<dbReference type="Pfam" id="PF12833">
    <property type="entry name" value="HTH_18"/>
    <property type="match status" value="1"/>
</dbReference>
<evidence type="ECO:0000256" key="1">
    <source>
        <dbReference type="ARBA" id="ARBA00023015"/>
    </source>
</evidence>
<organism evidence="6 7">
    <name type="scientific">Dyadobacter jejuensis</name>
    <dbReference type="NCBI Taxonomy" id="1082580"/>
    <lineage>
        <taxon>Bacteria</taxon>
        <taxon>Pseudomonadati</taxon>
        <taxon>Bacteroidota</taxon>
        <taxon>Cytophagia</taxon>
        <taxon>Cytophagales</taxon>
        <taxon>Spirosomataceae</taxon>
        <taxon>Dyadobacter</taxon>
    </lineage>
</organism>
<dbReference type="GO" id="GO:0003700">
    <property type="term" value="F:DNA-binding transcription factor activity"/>
    <property type="evidence" value="ECO:0007669"/>
    <property type="project" value="InterPro"/>
</dbReference>
<comment type="caution">
    <text evidence="6">The sequence shown here is derived from an EMBL/GenBank/DDBJ whole genome shotgun (WGS) entry which is preliminary data.</text>
</comment>
<sequence length="321" mass="37946">MPYQLPYFRIIHHNYRIVHQDLYAILTTKMISTNNDSRLASAMIYIRNLHDCPPSYLNDPDRKDFFEIVWLKNEGPLHDIKNPDFDLKGDWIYLIPPYRVHQLNKAGKNGELLSFKREVLEEVDKEFLLDIFKIFNVQGEFSCLRLEREAAEELGHVYQLLLGEYQKGSDDLIIVKAILKVFLLKLIKVKEQEFTGHDIHQKRVYEFLMLLESNYLQVRNTDFYAAKLGISSKRLNQILKDKLHKTGMELIHDRIVLEAKRMIIHSDQTIKEIAYELGFSDRPYFSRFFKKQTGQSPDAFQKQSRNHLKEKRNTLSDHSSI</sequence>
<dbReference type="Proteomes" id="UP000245880">
    <property type="component" value="Unassembled WGS sequence"/>
</dbReference>
<feature type="region of interest" description="Disordered" evidence="4">
    <location>
        <begin position="295"/>
        <end position="321"/>
    </location>
</feature>
<evidence type="ECO:0000313" key="7">
    <source>
        <dbReference type="Proteomes" id="UP000245880"/>
    </source>
</evidence>
<proteinExistence type="predicted"/>
<evidence type="ECO:0000259" key="5">
    <source>
        <dbReference type="PROSITE" id="PS01124"/>
    </source>
</evidence>
<dbReference type="AlphaFoldDB" id="A0A316AAP1"/>
<keyword evidence="2 6" id="KW-0238">DNA-binding</keyword>
<dbReference type="InterPro" id="IPR009057">
    <property type="entry name" value="Homeodomain-like_sf"/>
</dbReference>
<keyword evidence="3" id="KW-0804">Transcription</keyword>
<gene>
    <name evidence="6" type="ORF">CLV98_1177</name>
</gene>
<dbReference type="InterPro" id="IPR018060">
    <property type="entry name" value="HTH_AraC"/>
</dbReference>